<evidence type="ECO:0000256" key="2">
    <source>
        <dbReference type="ARBA" id="ARBA00022475"/>
    </source>
</evidence>
<sequence>MTDLTLNRTWQFVPSLRRYIIPLLLVALLALFSFLSPYFLTVQNLTNILVQNSYMIIAAVGLSFVMISGGIDLSIGYQMSVVGIVTAVCMKWLNIPVAPSIVLGVGCGVLMGLVNGMASILLKVHSLIVTLGTLTIFQGLSYIISNQSAIINLPPAFKFIGQGYVADWLPVSVVLMIICVAVASFLLNVTSVGRMIYALGGNEDAAYLTGIPVTRVKVLVYSLCSFFVAMSAIVLFARSGSASSSTGPGTEFTAITAAVLGGISFKGGEGRMLGLVTGVLILGVLANGMQLVGLNTYAQYIVKGFVLLAAVGFDTYQNSIRTKKKAS</sequence>
<dbReference type="AlphaFoldDB" id="A0AAP9E9W3"/>
<dbReference type="RefSeq" id="WP_099086471.1">
    <property type="nucleotide sequence ID" value="NZ_CP042276.1"/>
</dbReference>
<keyword evidence="7" id="KW-0614">Plasmid</keyword>
<dbReference type="InterPro" id="IPR001851">
    <property type="entry name" value="ABC_transp_permease"/>
</dbReference>
<organism evidence="7 8">
    <name type="scientific">Agrobacterium tumefaciens</name>
    <dbReference type="NCBI Taxonomy" id="358"/>
    <lineage>
        <taxon>Bacteria</taxon>
        <taxon>Pseudomonadati</taxon>
        <taxon>Pseudomonadota</taxon>
        <taxon>Alphaproteobacteria</taxon>
        <taxon>Hyphomicrobiales</taxon>
        <taxon>Rhizobiaceae</taxon>
        <taxon>Rhizobium/Agrobacterium group</taxon>
        <taxon>Agrobacterium</taxon>
        <taxon>Agrobacterium tumefaciens complex</taxon>
    </lineage>
</organism>
<gene>
    <name evidence="7" type="ORF">CG010_026510</name>
</gene>
<proteinExistence type="predicted"/>
<dbReference type="CDD" id="cd06579">
    <property type="entry name" value="TM_PBP1_transp_AraH_like"/>
    <property type="match status" value="1"/>
</dbReference>
<reference evidence="7 8" key="1">
    <citation type="journal article" date="2017" name="Genome Announc.">
        <title>Draft Genome Sequence of Agrobacterium tumefaciens Biovar 1 Strain 186, Isolated from Walnut.</title>
        <authorList>
            <person name="Poret-Peterson A.T."/>
            <person name="Bhatnagar S."/>
            <person name="McClean A.E."/>
            <person name="Kluepfel D.A."/>
        </authorList>
    </citation>
    <scope>NUCLEOTIDE SEQUENCE [LARGE SCALE GENOMIC DNA]</scope>
    <source>
        <strain evidence="7 8">186</strain>
    </source>
</reference>
<evidence type="ECO:0000313" key="7">
    <source>
        <dbReference type="EMBL" id="QDY97701.1"/>
    </source>
</evidence>
<evidence type="ECO:0000256" key="1">
    <source>
        <dbReference type="ARBA" id="ARBA00004651"/>
    </source>
</evidence>
<keyword evidence="4 6" id="KW-1133">Transmembrane helix</keyword>
<feature type="transmembrane region" description="Helical" evidence="6">
    <location>
        <begin position="218"/>
        <end position="237"/>
    </location>
</feature>
<feature type="transmembrane region" description="Helical" evidence="6">
    <location>
        <begin position="101"/>
        <end position="121"/>
    </location>
</feature>
<feature type="transmembrane region" description="Helical" evidence="6">
    <location>
        <begin position="165"/>
        <end position="187"/>
    </location>
</feature>
<evidence type="ECO:0000256" key="3">
    <source>
        <dbReference type="ARBA" id="ARBA00022692"/>
    </source>
</evidence>
<evidence type="ECO:0000256" key="5">
    <source>
        <dbReference type="ARBA" id="ARBA00023136"/>
    </source>
</evidence>
<comment type="subcellular location">
    <subcellularLocation>
        <location evidence="1">Cell membrane</location>
        <topology evidence="1">Multi-pass membrane protein</topology>
    </subcellularLocation>
</comment>
<geneLocation type="plasmid" evidence="8">
    <name>pat</name>
</geneLocation>
<dbReference type="Proteomes" id="UP000222296">
    <property type="component" value="Plasmid pAt"/>
</dbReference>
<keyword evidence="5 6" id="KW-0472">Membrane</keyword>
<dbReference type="Pfam" id="PF02653">
    <property type="entry name" value="BPD_transp_2"/>
    <property type="match status" value="1"/>
</dbReference>
<evidence type="ECO:0000256" key="6">
    <source>
        <dbReference type="SAM" id="Phobius"/>
    </source>
</evidence>
<accession>A0AAP9E9W3</accession>
<protein>
    <submittedName>
        <fullName evidence="7">ABC transporter permease</fullName>
    </submittedName>
</protein>
<dbReference type="EMBL" id="CP042276">
    <property type="protein sequence ID" value="QDY97701.1"/>
    <property type="molecule type" value="Genomic_DNA"/>
</dbReference>
<name>A0AAP9E9W3_AGRTU</name>
<evidence type="ECO:0000313" key="8">
    <source>
        <dbReference type="Proteomes" id="UP000222296"/>
    </source>
</evidence>
<evidence type="ECO:0000256" key="4">
    <source>
        <dbReference type="ARBA" id="ARBA00022989"/>
    </source>
</evidence>
<feature type="transmembrane region" description="Helical" evidence="6">
    <location>
        <begin position="272"/>
        <end position="291"/>
    </location>
</feature>
<dbReference type="GO" id="GO:0005886">
    <property type="term" value="C:plasma membrane"/>
    <property type="evidence" value="ECO:0007669"/>
    <property type="project" value="UniProtKB-SubCell"/>
</dbReference>
<feature type="transmembrane region" description="Helical" evidence="6">
    <location>
        <begin position="20"/>
        <end position="40"/>
    </location>
</feature>
<feature type="transmembrane region" description="Helical" evidence="6">
    <location>
        <begin position="127"/>
        <end position="144"/>
    </location>
</feature>
<keyword evidence="2" id="KW-1003">Cell membrane</keyword>
<dbReference type="PANTHER" id="PTHR32196">
    <property type="entry name" value="ABC TRANSPORTER PERMEASE PROTEIN YPHD-RELATED-RELATED"/>
    <property type="match status" value="1"/>
</dbReference>
<keyword evidence="3 6" id="KW-0812">Transmembrane</keyword>
<dbReference type="GO" id="GO:0022857">
    <property type="term" value="F:transmembrane transporter activity"/>
    <property type="evidence" value="ECO:0007669"/>
    <property type="project" value="InterPro"/>
</dbReference>
<feature type="transmembrane region" description="Helical" evidence="6">
    <location>
        <begin position="52"/>
        <end position="71"/>
    </location>
</feature>